<evidence type="ECO:0000313" key="10">
    <source>
        <dbReference type="EMBL" id="CAH1715429.1"/>
    </source>
</evidence>
<keyword evidence="5" id="KW-0040">ANK repeat</keyword>
<dbReference type="SUPFAM" id="SSF48403">
    <property type="entry name" value="Ankyrin repeat"/>
    <property type="match status" value="1"/>
</dbReference>
<evidence type="ECO:0000256" key="2">
    <source>
        <dbReference type="ARBA" id="ARBA00022692"/>
    </source>
</evidence>
<keyword evidence="11" id="KW-1185">Reference proteome</keyword>
<keyword evidence="7" id="KW-0012">Acyltransferase</keyword>
<feature type="transmembrane region" description="Helical" evidence="7">
    <location>
        <begin position="305"/>
        <end position="331"/>
    </location>
</feature>
<keyword evidence="7" id="KW-0808">Transferase</keyword>
<dbReference type="Proteomes" id="UP001154329">
    <property type="component" value="Chromosome 1"/>
</dbReference>
<evidence type="ECO:0000256" key="4">
    <source>
        <dbReference type="ARBA" id="ARBA00022989"/>
    </source>
</evidence>
<gene>
    <name evidence="10" type="ORF">APHIGO_LOCUS3177</name>
</gene>
<comment type="domain">
    <text evidence="7">The DHHC domain is required for palmitoyltransferase activity.</text>
</comment>
<name>A0A9P0IS10_APHGO</name>
<comment type="similarity">
    <text evidence="7">Belongs to the DHHC palmitoyltransferase family.</text>
</comment>
<reference evidence="10" key="2">
    <citation type="submission" date="2022-10" db="EMBL/GenBank/DDBJ databases">
        <authorList>
            <consortium name="ENA_rothamsted_submissions"/>
            <consortium name="culmorum"/>
            <person name="King R."/>
        </authorList>
    </citation>
    <scope>NUCLEOTIDE SEQUENCE</scope>
</reference>
<feature type="domain" description="Palmitoyltransferase DHHC" evidence="9">
    <location>
        <begin position="406"/>
        <end position="519"/>
    </location>
</feature>
<dbReference type="GO" id="GO:0000139">
    <property type="term" value="C:Golgi membrane"/>
    <property type="evidence" value="ECO:0007669"/>
    <property type="project" value="TreeGrafter"/>
</dbReference>
<proteinExistence type="inferred from homology"/>
<feature type="compositionally biased region" description="Low complexity" evidence="8">
    <location>
        <begin position="15"/>
        <end position="46"/>
    </location>
</feature>
<keyword evidence="4 7" id="KW-1133">Transmembrane helix</keyword>
<evidence type="ECO:0000256" key="8">
    <source>
        <dbReference type="SAM" id="MobiDB-lite"/>
    </source>
</evidence>
<feature type="transmembrane region" description="Helical" evidence="7">
    <location>
        <begin position="450"/>
        <end position="475"/>
    </location>
</feature>
<dbReference type="Pfam" id="PF01529">
    <property type="entry name" value="DHHC"/>
    <property type="match status" value="1"/>
</dbReference>
<evidence type="ECO:0000256" key="3">
    <source>
        <dbReference type="ARBA" id="ARBA00022737"/>
    </source>
</evidence>
<dbReference type="Pfam" id="PF12796">
    <property type="entry name" value="Ank_2"/>
    <property type="match status" value="2"/>
</dbReference>
<dbReference type="InterPro" id="IPR002110">
    <property type="entry name" value="Ankyrin_rpt"/>
</dbReference>
<dbReference type="Gene3D" id="1.25.40.20">
    <property type="entry name" value="Ankyrin repeat-containing domain"/>
    <property type="match status" value="2"/>
</dbReference>
<comment type="subcellular location">
    <subcellularLocation>
        <location evidence="1">Membrane</location>
        <topology evidence="1">Multi-pass membrane protein</topology>
    </subcellularLocation>
</comment>
<evidence type="ECO:0000256" key="5">
    <source>
        <dbReference type="ARBA" id="ARBA00023043"/>
    </source>
</evidence>
<protein>
    <recommendedName>
        <fullName evidence="7">Palmitoyltransferase</fullName>
        <ecNumber evidence="7">2.3.1.225</ecNumber>
    </recommendedName>
</protein>
<keyword evidence="6 7" id="KW-0472">Membrane</keyword>
<dbReference type="PANTHER" id="PTHR24161">
    <property type="entry name" value="ANK_REP_REGION DOMAIN-CONTAINING PROTEIN-RELATED"/>
    <property type="match status" value="1"/>
</dbReference>
<feature type="region of interest" description="Disordered" evidence="8">
    <location>
        <begin position="1"/>
        <end position="55"/>
    </location>
</feature>
<dbReference type="EMBL" id="OU899034">
    <property type="protein sequence ID" value="CAH1715429.1"/>
    <property type="molecule type" value="Genomic_DNA"/>
</dbReference>
<comment type="catalytic activity">
    <reaction evidence="7">
        <text>L-cysteinyl-[protein] + hexadecanoyl-CoA = S-hexadecanoyl-L-cysteinyl-[protein] + CoA</text>
        <dbReference type="Rhea" id="RHEA:36683"/>
        <dbReference type="Rhea" id="RHEA-COMP:10131"/>
        <dbReference type="Rhea" id="RHEA-COMP:11032"/>
        <dbReference type="ChEBI" id="CHEBI:29950"/>
        <dbReference type="ChEBI" id="CHEBI:57287"/>
        <dbReference type="ChEBI" id="CHEBI:57379"/>
        <dbReference type="ChEBI" id="CHEBI:74151"/>
        <dbReference type="EC" id="2.3.1.225"/>
    </reaction>
</comment>
<accession>A0A9P0IS10</accession>
<feature type="transmembrane region" description="Helical" evidence="7">
    <location>
        <begin position="351"/>
        <end position="368"/>
    </location>
</feature>
<evidence type="ECO:0000313" key="11">
    <source>
        <dbReference type="Proteomes" id="UP001154329"/>
    </source>
</evidence>
<dbReference type="InterPro" id="IPR036770">
    <property type="entry name" value="Ankyrin_rpt-contain_sf"/>
</dbReference>
<sequence>MVSSGCSGSAGGNGNTNNNINNNNNNNNVNNVNDINVNNNNNNNNDGMHDGCSADSLDVHTSEDQRYKPLLEAIKAGDYDEFEFAVDKCGGESLSFRDEWGYTPAHWAALYGNSEVLRYLVARGVTVDMSCYGIQGSKPVHWACRKGHTAAVQVLLQAGVNPNVSDFKGLTPLMTASMFGKTSTASFLLGMGALHHLTDINGDTALHWASYKGHPELIRLLLYSGADLTKADNFGSTPLHLAALSGSAKCVEILCQNSQISLQPRDKNGKTPLGLAVNHRYEDIAGLLNKEIKKRKKWMVPLHKALNAIFGSSAYSKGPLLLFLCSFLIWWYPLYIYRVVPVTWNITRGCHYTYIAWNIVMWISWFVTKQSDPGFLPIDSGSYIQTIRQLPFYPCDMGTKRDILSRLCHTCRCVRPLRAKHCRLCNRCVQHFDHHCQFVINCIGLNNRSWFFWFVISLAVNCSYVIYLVCCTIKLEGFNVFYVLALLQAFAFGVLSWTLTATICINALMNLTRNEMINHKKYTYLKNSKGKYYNPFSRGVVINVLEFFGCTQNRTDYESDRYNCYD</sequence>
<dbReference type="SMART" id="SM00248">
    <property type="entry name" value="ANK"/>
    <property type="match status" value="6"/>
</dbReference>
<dbReference type="EC" id="2.3.1.225" evidence="7"/>
<keyword evidence="2 7" id="KW-0812">Transmembrane</keyword>
<dbReference type="PRINTS" id="PR01415">
    <property type="entry name" value="ANKYRIN"/>
</dbReference>
<dbReference type="GO" id="GO:0019706">
    <property type="term" value="F:protein-cysteine S-palmitoyltransferase activity"/>
    <property type="evidence" value="ECO:0007669"/>
    <property type="project" value="UniProtKB-EC"/>
</dbReference>
<evidence type="ECO:0000256" key="1">
    <source>
        <dbReference type="ARBA" id="ARBA00004141"/>
    </source>
</evidence>
<dbReference type="AlphaFoldDB" id="A0A9P0IS10"/>
<organism evidence="10 11">
    <name type="scientific">Aphis gossypii</name>
    <name type="common">Cotton aphid</name>
    <dbReference type="NCBI Taxonomy" id="80765"/>
    <lineage>
        <taxon>Eukaryota</taxon>
        <taxon>Metazoa</taxon>
        <taxon>Ecdysozoa</taxon>
        <taxon>Arthropoda</taxon>
        <taxon>Hexapoda</taxon>
        <taxon>Insecta</taxon>
        <taxon>Pterygota</taxon>
        <taxon>Neoptera</taxon>
        <taxon>Paraneoptera</taxon>
        <taxon>Hemiptera</taxon>
        <taxon>Sternorrhyncha</taxon>
        <taxon>Aphidomorpha</taxon>
        <taxon>Aphidoidea</taxon>
        <taxon>Aphididae</taxon>
        <taxon>Aphidini</taxon>
        <taxon>Aphis</taxon>
        <taxon>Aphis</taxon>
    </lineage>
</organism>
<dbReference type="InterPro" id="IPR001594">
    <property type="entry name" value="Palmitoyltrfase_DHHC"/>
</dbReference>
<evidence type="ECO:0000256" key="6">
    <source>
        <dbReference type="ARBA" id="ARBA00023136"/>
    </source>
</evidence>
<feature type="transmembrane region" description="Helical" evidence="7">
    <location>
        <begin position="481"/>
        <end position="511"/>
    </location>
</feature>
<dbReference type="Pfam" id="PF00023">
    <property type="entry name" value="Ank"/>
    <property type="match status" value="1"/>
</dbReference>
<evidence type="ECO:0000256" key="7">
    <source>
        <dbReference type="RuleBase" id="RU079119"/>
    </source>
</evidence>
<reference evidence="10" key="1">
    <citation type="submission" date="2022-02" db="EMBL/GenBank/DDBJ databases">
        <authorList>
            <person name="King R."/>
        </authorList>
    </citation>
    <scope>NUCLEOTIDE SEQUENCE</scope>
</reference>
<evidence type="ECO:0000259" key="9">
    <source>
        <dbReference type="Pfam" id="PF01529"/>
    </source>
</evidence>
<dbReference type="PANTHER" id="PTHR24161:SF17">
    <property type="entry name" value="PALMITOYLTRANSFERASE"/>
    <property type="match status" value="1"/>
</dbReference>
<keyword evidence="3" id="KW-0677">Repeat</keyword>